<accession>A0A343JAU2</accession>
<dbReference type="GO" id="GO:0051301">
    <property type="term" value="P:cell division"/>
    <property type="evidence" value="ECO:0007669"/>
    <property type="project" value="UniProtKB-KW"/>
</dbReference>
<keyword evidence="4" id="KW-1185">Reference proteome</keyword>
<reference evidence="3 4" key="1">
    <citation type="submission" date="2016-08" db="EMBL/GenBank/DDBJ databases">
        <title>Complete Genome Sequence Of The Indigo Reducing Clostridium isatidis DSM15098.</title>
        <authorList>
            <person name="Little G.T."/>
            <person name="Minton N.P."/>
        </authorList>
    </citation>
    <scope>NUCLEOTIDE SEQUENCE [LARGE SCALE GENOMIC DNA]</scope>
    <source>
        <strain evidence="3 4">DSM 15098</strain>
    </source>
</reference>
<keyword evidence="2" id="KW-1133">Transmembrane helix</keyword>
<protein>
    <submittedName>
        <fullName evidence="3">Cell division protein FtsL</fullName>
    </submittedName>
</protein>
<gene>
    <name evidence="3" type="ORF">BEN51_03895</name>
</gene>
<keyword evidence="3" id="KW-0132">Cell division</keyword>
<feature type="transmembrane region" description="Helical" evidence="2">
    <location>
        <begin position="51"/>
        <end position="72"/>
    </location>
</feature>
<dbReference type="Proteomes" id="UP000264883">
    <property type="component" value="Chromosome"/>
</dbReference>
<keyword evidence="2" id="KW-0812">Transmembrane</keyword>
<evidence type="ECO:0000256" key="1">
    <source>
        <dbReference type="SAM" id="Coils"/>
    </source>
</evidence>
<organism evidence="3 4">
    <name type="scientific">Clostridium isatidis</name>
    <dbReference type="NCBI Taxonomy" id="182773"/>
    <lineage>
        <taxon>Bacteria</taxon>
        <taxon>Bacillati</taxon>
        <taxon>Bacillota</taxon>
        <taxon>Clostridia</taxon>
        <taxon>Eubacteriales</taxon>
        <taxon>Clostridiaceae</taxon>
        <taxon>Clostridium</taxon>
    </lineage>
</organism>
<dbReference type="KEGG" id="cia:BEN51_03895"/>
<dbReference type="OrthoDB" id="1934437at2"/>
<keyword evidence="3" id="KW-0131">Cell cycle</keyword>
<feature type="coiled-coil region" evidence="1">
    <location>
        <begin position="23"/>
        <end position="50"/>
    </location>
</feature>
<name>A0A343JAU2_9CLOT</name>
<dbReference type="RefSeq" id="WP_119864786.1">
    <property type="nucleotide sequence ID" value="NZ_CP016786.1"/>
</dbReference>
<keyword evidence="1" id="KW-0175">Coiled coil</keyword>
<proteinExistence type="predicted"/>
<evidence type="ECO:0000313" key="4">
    <source>
        <dbReference type="Proteomes" id="UP000264883"/>
    </source>
</evidence>
<keyword evidence="2" id="KW-0472">Membrane</keyword>
<dbReference type="EMBL" id="CP016786">
    <property type="protein sequence ID" value="ASW42650.1"/>
    <property type="molecule type" value="Genomic_DNA"/>
</dbReference>
<evidence type="ECO:0000313" key="3">
    <source>
        <dbReference type="EMBL" id="ASW42650.1"/>
    </source>
</evidence>
<evidence type="ECO:0000256" key="2">
    <source>
        <dbReference type="SAM" id="Phobius"/>
    </source>
</evidence>
<dbReference type="AlphaFoldDB" id="A0A343JAU2"/>
<sequence length="145" mass="16788">MVNNEYDYIRGNTAIKPKRKDNAIEKRRQKRNLEERRREIQRKEARQNKSIVMNILHVATVILILGVINIALDGRVYKTQKILSDVKNEIRIAKAEGEALRVNLLKNSSIEEIKEYANAIGMKTPGKNDTVVVTIKKNFFENIQE</sequence>